<name>A0ABS1ZI14_9PSED</name>
<reference evidence="1 2" key="1">
    <citation type="submission" date="2020-01" db="EMBL/GenBank/DDBJ databases">
        <title>Comparative genomics of meat spoilage bacteria.</title>
        <authorList>
            <person name="Hilgarth M."/>
            <person name="Vogel R.F."/>
        </authorList>
    </citation>
    <scope>NUCLEOTIDE SEQUENCE [LARGE SCALE GENOMIC DNA]</scope>
    <source>
        <strain evidence="1 2">TMW2.2077</strain>
    </source>
</reference>
<evidence type="ECO:0000313" key="2">
    <source>
        <dbReference type="Proteomes" id="UP000809529"/>
    </source>
</evidence>
<dbReference type="RefSeq" id="WP_203302882.1">
    <property type="nucleotide sequence ID" value="NZ_JAAEBW010000005.1"/>
</dbReference>
<dbReference type="EMBL" id="JAAEBW010000005">
    <property type="protein sequence ID" value="MBM1195681.1"/>
    <property type="molecule type" value="Genomic_DNA"/>
</dbReference>
<protein>
    <submittedName>
        <fullName evidence="1">Uncharacterized protein</fullName>
    </submittedName>
</protein>
<organism evidence="1 2">
    <name type="scientific">Pseudomonas weihenstephanensis</name>
    <dbReference type="NCBI Taxonomy" id="1608994"/>
    <lineage>
        <taxon>Bacteria</taxon>
        <taxon>Pseudomonadati</taxon>
        <taxon>Pseudomonadota</taxon>
        <taxon>Gammaproteobacteria</taxon>
        <taxon>Pseudomonadales</taxon>
        <taxon>Pseudomonadaceae</taxon>
        <taxon>Pseudomonas</taxon>
    </lineage>
</organism>
<proteinExistence type="predicted"/>
<comment type="caution">
    <text evidence="1">The sequence shown here is derived from an EMBL/GenBank/DDBJ whole genome shotgun (WGS) entry which is preliminary data.</text>
</comment>
<dbReference type="Proteomes" id="UP000809529">
    <property type="component" value="Unassembled WGS sequence"/>
</dbReference>
<sequence length="106" mass="11594">MSKVARCSVNDEPPIPLKVLAAKRIRWGVIIDAYLIDVARVGARYSAKVFSDRSGLIQDGETVATPPAKTVDEQQGFVLLQSLCGRDHYVVVSWLEADEASTHPCP</sequence>
<gene>
    <name evidence="1" type="ORF">GYN02_10905</name>
</gene>
<keyword evidence="2" id="KW-1185">Reference proteome</keyword>
<accession>A0ABS1ZI14</accession>
<evidence type="ECO:0000313" key="1">
    <source>
        <dbReference type="EMBL" id="MBM1195681.1"/>
    </source>
</evidence>